<keyword evidence="2" id="KW-0808">Transferase</keyword>
<dbReference type="KEGG" id="jpo:G7058_08070"/>
<dbReference type="GO" id="GO:0030649">
    <property type="term" value="P:aminoglycoside antibiotic catabolic process"/>
    <property type="evidence" value="ECO:0007669"/>
    <property type="project" value="TreeGrafter"/>
</dbReference>
<dbReference type="EMBL" id="CP049889">
    <property type="protein sequence ID" value="QIK51984.1"/>
    <property type="molecule type" value="Genomic_DNA"/>
</dbReference>
<dbReference type="Gene3D" id="3.40.630.30">
    <property type="match status" value="2"/>
</dbReference>
<dbReference type="Pfam" id="PF17668">
    <property type="entry name" value="Acetyltransf_17"/>
    <property type="match status" value="1"/>
</dbReference>
<organism evidence="2 3">
    <name type="scientific">Jeotgalibaca porci</name>
    <dbReference type="NCBI Taxonomy" id="1868793"/>
    <lineage>
        <taxon>Bacteria</taxon>
        <taxon>Bacillati</taxon>
        <taxon>Bacillota</taxon>
        <taxon>Bacilli</taxon>
        <taxon>Lactobacillales</taxon>
        <taxon>Carnobacteriaceae</taxon>
        <taxon>Jeotgalibaca</taxon>
    </lineage>
</organism>
<evidence type="ECO:0000259" key="1">
    <source>
        <dbReference type="PROSITE" id="PS51186"/>
    </source>
</evidence>
<dbReference type="Pfam" id="PF13530">
    <property type="entry name" value="SCP2_2"/>
    <property type="match status" value="1"/>
</dbReference>
<proteinExistence type="predicted"/>
<dbReference type="Pfam" id="PF13527">
    <property type="entry name" value="Acetyltransf_9"/>
    <property type="match status" value="1"/>
</dbReference>
<dbReference type="InterPro" id="IPR000182">
    <property type="entry name" value="GNAT_dom"/>
</dbReference>
<reference evidence="2 3" key="1">
    <citation type="journal article" date="2017" name="Int. J. Syst. Evol. Microbiol.">
        <title>Jeotgalibaca porci sp. nov. and Jeotgalibaca arthritidis sp. nov., isolated from pigs, and emended description of the genus Jeotgalibaca.</title>
        <authorList>
            <person name="Zamora L."/>
            <person name="Perez-Sancho M."/>
            <person name="Dominguez L."/>
            <person name="Fernandez-Garayzabal J.F."/>
            <person name="Vela A.I."/>
        </authorList>
    </citation>
    <scope>NUCLEOTIDE SEQUENCE [LARGE SCALE GENOMIC DNA]</scope>
    <source>
        <strain evidence="2 3">CCUG 69148</strain>
    </source>
</reference>
<gene>
    <name evidence="2" type="ORF">G7058_08070</name>
</gene>
<dbReference type="InterPro" id="IPR036527">
    <property type="entry name" value="SCP2_sterol-bd_dom_sf"/>
</dbReference>
<feature type="domain" description="N-acetyltransferase" evidence="1">
    <location>
        <begin position="1"/>
        <end position="143"/>
    </location>
</feature>
<evidence type="ECO:0000313" key="2">
    <source>
        <dbReference type="EMBL" id="QIK51984.1"/>
    </source>
</evidence>
<dbReference type="PANTHER" id="PTHR37817:SF1">
    <property type="entry name" value="N-ACETYLTRANSFERASE EIS"/>
    <property type="match status" value="1"/>
</dbReference>
<dbReference type="GO" id="GO:0034069">
    <property type="term" value="F:aminoglycoside N-acetyltransferase activity"/>
    <property type="evidence" value="ECO:0007669"/>
    <property type="project" value="TreeGrafter"/>
</dbReference>
<dbReference type="SUPFAM" id="SSF55718">
    <property type="entry name" value="SCP-like"/>
    <property type="match status" value="1"/>
</dbReference>
<evidence type="ECO:0000313" key="3">
    <source>
        <dbReference type="Proteomes" id="UP000501830"/>
    </source>
</evidence>
<dbReference type="SUPFAM" id="SSF55729">
    <property type="entry name" value="Acyl-CoA N-acyltransferases (Nat)"/>
    <property type="match status" value="1"/>
</dbReference>
<dbReference type="AlphaFoldDB" id="A0A6G7WI89"/>
<dbReference type="InterPro" id="IPR025559">
    <property type="entry name" value="Eis_dom"/>
</dbReference>
<accession>A0A6G7WI89</accession>
<dbReference type="GeneID" id="94553236"/>
<dbReference type="RefSeq" id="WP_166063046.1">
    <property type="nucleotide sequence ID" value="NZ_CP049889.1"/>
</dbReference>
<name>A0A6G7WI89_9LACT</name>
<sequence>MHFQIISKSEIDEVVKLRRYCFEPVHANATDEDMLPWLEQGAIIGGYDGKQLATQLVVFPFVSNVFGVEMKMGGIGWVSTYPEYRSGGHTSQLMRESLAKMRADGQVLSTLAPFSESFYRKFGWDVYFENTEYRIPSDALTLRESESGRVVRFNYTEKGEWFEKVKTFHNEVVRTLNGQIFRDNDWWQRLEDRAPEDHFVVSLDADGLIEGYIRYNTKDETFRIKDFYSINVHSDRVLWGYVRSHSSQVEEVVGTMPAHSSFPVIFKEPNVERKVYFDKMIRIVDVEAFLKLYPFVELEETLHVKVNDSQAEWNDAFFQIGLDGSVEKVLDAPGDKVLEMDIGAFSTLMVGFHGIDWYERNGQAKVAPLLVPVWRKALAAGYPSINENF</sequence>
<dbReference type="PANTHER" id="PTHR37817">
    <property type="entry name" value="N-ACETYLTRANSFERASE EIS"/>
    <property type="match status" value="1"/>
</dbReference>
<keyword evidence="3" id="KW-1185">Reference proteome</keyword>
<dbReference type="Gene3D" id="3.30.1050.10">
    <property type="entry name" value="SCP2 sterol-binding domain"/>
    <property type="match status" value="1"/>
</dbReference>
<protein>
    <submittedName>
        <fullName evidence="2">GNAT family N-acetyltransferase</fullName>
    </submittedName>
</protein>
<dbReference type="InterPro" id="IPR051554">
    <property type="entry name" value="Acetyltransferase_Eis"/>
</dbReference>
<dbReference type="InterPro" id="IPR016181">
    <property type="entry name" value="Acyl_CoA_acyltransferase"/>
</dbReference>
<dbReference type="PROSITE" id="PS51186">
    <property type="entry name" value="GNAT"/>
    <property type="match status" value="1"/>
</dbReference>
<dbReference type="InterPro" id="IPR041380">
    <property type="entry name" value="Acetyltransf_17"/>
</dbReference>
<dbReference type="Proteomes" id="UP000501830">
    <property type="component" value="Chromosome"/>
</dbReference>